<name>A0ABP8LUS0_9BACT</name>
<dbReference type="GO" id="GO:0000502">
    <property type="term" value="C:proteasome complex"/>
    <property type="evidence" value="ECO:0007669"/>
    <property type="project" value="UniProtKB-KW"/>
</dbReference>
<dbReference type="Proteomes" id="UP001501508">
    <property type="component" value="Unassembled WGS sequence"/>
</dbReference>
<keyword evidence="1" id="KW-0645">Protease</keyword>
<evidence type="ECO:0000313" key="1">
    <source>
        <dbReference type="EMBL" id="GAA4435965.1"/>
    </source>
</evidence>
<comment type="caution">
    <text evidence="1">The sequence shown here is derived from an EMBL/GenBank/DDBJ whole genome shotgun (WGS) entry which is preliminary data.</text>
</comment>
<dbReference type="EMBL" id="BAABEY010000014">
    <property type="protein sequence ID" value="GAA4435965.1"/>
    <property type="molecule type" value="Genomic_DNA"/>
</dbReference>
<dbReference type="RefSeq" id="WP_345027505.1">
    <property type="nucleotide sequence ID" value="NZ_BAABEY010000014.1"/>
</dbReference>
<keyword evidence="1" id="KW-0378">Hydrolase</keyword>
<dbReference type="GO" id="GO:0006508">
    <property type="term" value="P:proteolysis"/>
    <property type="evidence" value="ECO:0007669"/>
    <property type="project" value="UniProtKB-KW"/>
</dbReference>
<reference evidence="2" key="1">
    <citation type="journal article" date="2019" name="Int. J. Syst. Evol. Microbiol.">
        <title>The Global Catalogue of Microorganisms (GCM) 10K type strain sequencing project: providing services to taxonomists for standard genome sequencing and annotation.</title>
        <authorList>
            <consortium name="The Broad Institute Genomics Platform"/>
            <consortium name="The Broad Institute Genome Sequencing Center for Infectious Disease"/>
            <person name="Wu L."/>
            <person name="Ma J."/>
        </authorList>
    </citation>
    <scope>NUCLEOTIDE SEQUENCE [LARGE SCALE GENOMIC DNA]</scope>
    <source>
        <strain evidence="2">JCM 31920</strain>
    </source>
</reference>
<gene>
    <name evidence="1" type="ORF">GCM10023091_13250</name>
</gene>
<proteinExistence type="predicted"/>
<dbReference type="InterPro" id="IPR016545">
    <property type="entry name" value="UCP009120_prtse"/>
</dbReference>
<organism evidence="1 2">
    <name type="scientific">Ravibacter arvi</name>
    <dbReference type="NCBI Taxonomy" id="2051041"/>
    <lineage>
        <taxon>Bacteria</taxon>
        <taxon>Pseudomonadati</taxon>
        <taxon>Bacteroidota</taxon>
        <taxon>Cytophagia</taxon>
        <taxon>Cytophagales</taxon>
        <taxon>Spirosomataceae</taxon>
        <taxon>Ravibacter</taxon>
    </lineage>
</organism>
<dbReference type="PIRSF" id="PIRSF009120">
    <property type="entry name" value="UCP009120_prtse"/>
    <property type="match status" value="1"/>
</dbReference>
<evidence type="ECO:0000313" key="2">
    <source>
        <dbReference type="Proteomes" id="UP001501508"/>
    </source>
</evidence>
<accession>A0ABP8LUS0</accession>
<sequence length="250" mass="28243">MTYCLGIKLESGLVAIADTRLTSGTEVSSNKKLSVHQLEHHSMFIMTSGLRSVRDKAIAYFREAIEESDATFDKMYKAVNALGRQVRRVAEEDLRSLQQSGLSFNLHAIIGGQLEKDDEHKLFLLYPEGNWVEVGQGSPFIIIGNSGYGKPLLYRSLVYDTPMSEALKIGLLSFDSTRVSCNDVDYPIDTVLYKKNTYQMVEHRFEKEDVDYIGKQWGALLKNAVQKLPVDWMIPAFEKLEAINEAPLQN</sequence>
<keyword evidence="2" id="KW-1185">Reference proteome</keyword>
<dbReference type="InterPro" id="IPR001353">
    <property type="entry name" value="Proteasome_sua/b"/>
</dbReference>
<dbReference type="Gene3D" id="3.60.20.10">
    <property type="entry name" value="Glutamine Phosphoribosylpyrophosphate, subunit 1, domain 1"/>
    <property type="match status" value="1"/>
</dbReference>
<keyword evidence="1" id="KW-0647">Proteasome</keyword>
<dbReference type="SUPFAM" id="SSF56235">
    <property type="entry name" value="N-terminal nucleophile aminohydrolases (Ntn hydrolases)"/>
    <property type="match status" value="1"/>
</dbReference>
<dbReference type="InterPro" id="IPR029055">
    <property type="entry name" value="Ntn_hydrolases_N"/>
</dbReference>
<protein>
    <submittedName>
        <fullName evidence="1">Proteasome-type protease</fullName>
    </submittedName>
</protein>
<dbReference type="GO" id="GO:0008233">
    <property type="term" value="F:peptidase activity"/>
    <property type="evidence" value="ECO:0007669"/>
    <property type="project" value="UniProtKB-KW"/>
</dbReference>
<dbReference type="Pfam" id="PF00227">
    <property type="entry name" value="Proteasome"/>
    <property type="match status" value="1"/>
</dbReference>